<keyword evidence="6" id="KW-1134">Transmembrane beta strand</keyword>
<dbReference type="Pfam" id="PF03895">
    <property type="entry name" value="YadA_anchor"/>
    <property type="match status" value="1"/>
</dbReference>
<feature type="domain" description="Trimeric autotransporter adhesin tryptophan-ring motif" evidence="18">
    <location>
        <begin position="2726"/>
        <end position="2793"/>
    </location>
</feature>
<dbReference type="Pfam" id="PF15403">
    <property type="entry name" value="HiaBD2"/>
    <property type="match status" value="3"/>
</dbReference>
<dbReference type="InterPro" id="IPR024973">
    <property type="entry name" value="ESPR"/>
</dbReference>
<dbReference type="Pfam" id="PF05658">
    <property type="entry name" value="YadA_head"/>
    <property type="match status" value="1"/>
</dbReference>
<proteinExistence type="inferred from homology"/>
<feature type="domain" description="Autotransporter adhesin NhhA Trp-ring" evidence="21">
    <location>
        <begin position="528"/>
        <end position="564"/>
    </location>
</feature>
<evidence type="ECO:0000256" key="1">
    <source>
        <dbReference type="ARBA" id="ARBA00004241"/>
    </source>
</evidence>
<keyword evidence="5" id="KW-0813">Transport</keyword>
<feature type="compositionally biased region" description="Basic and acidic residues" evidence="13">
    <location>
        <begin position="866"/>
        <end position="877"/>
    </location>
</feature>
<dbReference type="InterPro" id="IPR011049">
    <property type="entry name" value="Serralysin-like_metalloprot_C"/>
</dbReference>
<reference evidence="22 23" key="1">
    <citation type="submission" date="2017-03" db="EMBL/GenBank/DDBJ databases">
        <title>N. lactamica Y92-1009 whole genome sequence.</title>
        <authorList>
            <person name="Pandey A.K."/>
            <person name="Read R.C."/>
        </authorList>
    </citation>
    <scope>NUCLEOTIDE SEQUENCE [LARGE SCALE GENOMIC DNA]</scope>
    <source>
        <strain evidence="22 23">Y92-1009</strain>
    </source>
</reference>
<feature type="domain" description="Trimeric autotransporter adhesin Trp ring" evidence="20">
    <location>
        <begin position="1243"/>
        <end position="1297"/>
    </location>
</feature>
<comment type="subcellular location">
    <subcellularLocation>
        <location evidence="3">Cell outer membrane</location>
    </subcellularLocation>
    <subcellularLocation>
        <location evidence="1">Cell surface</location>
    </subcellularLocation>
    <subcellularLocation>
        <location evidence="2">Virion</location>
    </subcellularLocation>
</comment>
<dbReference type="InterPro" id="IPR008635">
    <property type="entry name" value="Coiled_stalk_dom"/>
</dbReference>
<feature type="region of interest" description="Disordered" evidence="13">
    <location>
        <begin position="1768"/>
        <end position="1787"/>
    </location>
</feature>
<dbReference type="GO" id="GO:0009279">
    <property type="term" value="C:cell outer membrane"/>
    <property type="evidence" value="ECO:0007669"/>
    <property type="project" value="UniProtKB-SubCell"/>
</dbReference>
<feature type="domain" description="Trimeric autotransporter adhesin Trp ring" evidence="20">
    <location>
        <begin position="1950"/>
        <end position="1999"/>
    </location>
</feature>
<feature type="compositionally biased region" description="Polar residues" evidence="13">
    <location>
        <begin position="3229"/>
        <end position="3242"/>
    </location>
</feature>
<dbReference type="Pfam" id="PF18669">
    <property type="entry name" value="Trp_ring"/>
    <property type="match status" value="4"/>
</dbReference>
<feature type="domain" description="Trimeric autotransporter adhesin putative GIN" evidence="19">
    <location>
        <begin position="1182"/>
        <end position="1231"/>
    </location>
</feature>
<evidence type="ECO:0000256" key="8">
    <source>
        <dbReference type="ARBA" id="ARBA00022692"/>
    </source>
</evidence>
<dbReference type="Gene3D" id="2.150.10.10">
    <property type="entry name" value="Serralysin-like metalloprotease, C-terminal"/>
    <property type="match status" value="2"/>
</dbReference>
<dbReference type="RefSeq" id="WP_003712364.1">
    <property type="nucleotide sequence ID" value="NZ_CP019894.1"/>
</dbReference>
<dbReference type="CDD" id="cd12820">
    <property type="entry name" value="LbR_YadA-like"/>
    <property type="match status" value="1"/>
</dbReference>
<evidence type="ECO:0000256" key="3">
    <source>
        <dbReference type="ARBA" id="ARBA00004442"/>
    </source>
</evidence>
<evidence type="ECO:0000313" key="22">
    <source>
        <dbReference type="EMBL" id="ARB05049.1"/>
    </source>
</evidence>
<dbReference type="InterPro" id="IPR040482">
    <property type="entry name" value="Trp_ring"/>
</dbReference>
<dbReference type="Proteomes" id="UP000191249">
    <property type="component" value="Chromosome"/>
</dbReference>
<dbReference type="InterPro" id="IPR005594">
    <property type="entry name" value="YadA_C"/>
</dbReference>
<feature type="compositionally biased region" description="Basic and acidic residues" evidence="13">
    <location>
        <begin position="1775"/>
        <end position="1787"/>
    </location>
</feature>
<evidence type="ECO:0000256" key="12">
    <source>
        <dbReference type="ARBA" id="ARBA00023237"/>
    </source>
</evidence>
<dbReference type="Gene3D" id="6.20.50.100">
    <property type="match status" value="4"/>
</dbReference>
<gene>
    <name evidence="22" type="ORF">B2G52_09285</name>
</gene>
<dbReference type="Gene3D" id="3.30.1300.30">
    <property type="entry name" value="GSPII I/J protein-like"/>
    <property type="match status" value="1"/>
</dbReference>
<dbReference type="GO" id="GO:0019062">
    <property type="term" value="P:virion attachment to host cell"/>
    <property type="evidence" value="ECO:0007669"/>
    <property type="project" value="InterPro"/>
</dbReference>
<evidence type="ECO:0000256" key="6">
    <source>
        <dbReference type="ARBA" id="ARBA00022452"/>
    </source>
</evidence>
<evidence type="ECO:0000259" key="20">
    <source>
        <dbReference type="Pfam" id="PF18669"/>
    </source>
</evidence>
<feature type="domain" description="Trimeric autotransporter adhesin YadA-like stalk" evidence="16">
    <location>
        <begin position="3280"/>
        <end position="3310"/>
    </location>
</feature>
<keyword evidence="9" id="KW-0732">Signal</keyword>
<dbReference type="InterPro" id="IPR037174">
    <property type="entry name" value="Trimeric_adhesin"/>
</dbReference>
<dbReference type="InterPro" id="IPR029275">
    <property type="entry name" value="HiaBD2_put_GIN_domain"/>
</dbReference>
<dbReference type="Gene3D" id="2.20.25.140">
    <property type="match status" value="3"/>
</dbReference>
<evidence type="ECO:0000256" key="2">
    <source>
        <dbReference type="ARBA" id="ARBA00004328"/>
    </source>
</evidence>
<evidence type="ECO:0000256" key="5">
    <source>
        <dbReference type="ARBA" id="ARBA00022448"/>
    </source>
</evidence>
<dbReference type="Gene3D" id="6.10.250.2040">
    <property type="match status" value="1"/>
</dbReference>
<protein>
    <recommendedName>
        <fullName evidence="24">Adhesin</fullName>
    </recommendedName>
</protein>
<organism evidence="22 23">
    <name type="scientific">Neisseria lactamica</name>
    <dbReference type="NCBI Taxonomy" id="486"/>
    <lineage>
        <taxon>Bacteria</taxon>
        <taxon>Pseudomonadati</taxon>
        <taxon>Pseudomonadota</taxon>
        <taxon>Betaproteobacteria</taxon>
        <taxon>Neisseriales</taxon>
        <taxon>Neisseriaceae</taxon>
        <taxon>Neisseria</taxon>
    </lineage>
</organism>
<dbReference type="SUPFAM" id="SSF54523">
    <property type="entry name" value="Pili subunits"/>
    <property type="match status" value="1"/>
</dbReference>
<evidence type="ECO:0000313" key="23">
    <source>
        <dbReference type="Proteomes" id="UP000191249"/>
    </source>
</evidence>
<evidence type="ECO:0000259" key="17">
    <source>
        <dbReference type="Pfam" id="PF13018"/>
    </source>
</evidence>
<keyword evidence="8" id="KW-0812">Transmembrane</keyword>
<feature type="domain" description="ESPR" evidence="17">
    <location>
        <begin position="1"/>
        <end position="48"/>
    </location>
</feature>
<keyword evidence="10" id="KW-0653">Protein transport</keyword>
<feature type="domain" description="Trimeric autotransporter adhesin YadA-like stalk" evidence="16">
    <location>
        <begin position="2974"/>
        <end position="3013"/>
    </location>
</feature>
<evidence type="ECO:0000256" key="13">
    <source>
        <dbReference type="SAM" id="MobiDB-lite"/>
    </source>
</evidence>
<dbReference type="InterPro" id="IPR054742">
    <property type="entry name" value="NhhA_Tpr-ring_dom"/>
</dbReference>
<dbReference type="Pfam" id="PF22414">
    <property type="entry name" value="Hia_Tpr_ring_dom"/>
    <property type="match status" value="3"/>
</dbReference>
<dbReference type="Gene3D" id="3.90.1780.10">
    <property type="entry name" value="Trimeric adhesin"/>
    <property type="match status" value="12"/>
</dbReference>
<dbReference type="GO" id="GO:0009986">
    <property type="term" value="C:cell surface"/>
    <property type="evidence" value="ECO:0007669"/>
    <property type="project" value="UniProtKB-SubCell"/>
</dbReference>
<dbReference type="InterPro" id="IPR009013">
    <property type="entry name" value="Attachment_protein_shaft_sf"/>
</dbReference>
<evidence type="ECO:0000259" key="21">
    <source>
        <dbReference type="Pfam" id="PF22414"/>
    </source>
</evidence>
<name>A0AAU8VUH1_NEILA</name>
<feature type="region of interest" description="Disordered" evidence="13">
    <location>
        <begin position="866"/>
        <end position="887"/>
    </location>
</feature>
<dbReference type="Pfam" id="PF05662">
    <property type="entry name" value="YadA_stalk"/>
    <property type="match status" value="3"/>
</dbReference>
<feature type="domain" description="Trimeric autotransporter adhesin Trp ring" evidence="20">
    <location>
        <begin position="2659"/>
        <end position="2709"/>
    </location>
</feature>
<dbReference type="GO" id="GO:0015031">
    <property type="term" value="P:protein transport"/>
    <property type="evidence" value="ECO:0007669"/>
    <property type="project" value="UniProtKB-KW"/>
</dbReference>
<dbReference type="SUPFAM" id="SSF101999">
    <property type="entry name" value="Trimeric adhesin"/>
    <property type="match status" value="10"/>
</dbReference>
<feature type="domain" description="Trimeric autotransporter adhesin YadA-like head" evidence="15">
    <location>
        <begin position="3113"/>
        <end position="3138"/>
    </location>
</feature>
<dbReference type="EMBL" id="CP019894">
    <property type="protein sequence ID" value="ARB05049.1"/>
    <property type="molecule type" value="Genomic_DNA"/>
</dbReference>
<sequence length="3398" mass="351025">MNKIYRIIWNSALNAWVVVSELTRNHTKRASATVATAVLATLLSATVQASTTGSEYDPNDDEFTPENPSFEDKLSAENNYKFGLVVVGKDKKVKTQFGETDEAQGKVTISVEATESSESRPKYKSSYLYLRENGGIEIDQEGRSAKFKVKHGDGLKIDETTDKLVADTVNLTVSNGKVSTPSTDDNKKLVNAGNLATELNKLGWQLKTTNGAAAAGNGTTSTVKSGDEVEFKGENGVTVTSTTDTSTGKHTVTIRSTQTQGANKGGSWKITAAAEGTGEVDPANNTTESEVKTGEKVTLKAGDNLKIKQNGKDFTYSLKKELKGLTGVETEKLSFGTNGNKVNITSDNKGLNFAKETAGANGDTTVHLNGIGSTLTDTLLNTGSTTNVTNDNVTDDEKKRAASVKDVLNAGWNIKGVKPGTTAPDNVDFVRTYDTVEFLSADTKTTTVNVESKDNGRRTEVKIGAKTSVIEEKDGKLLTGKEKGGNSSSTDEGKGLVTAKTVIDAVNKSGWRVKTTDNAQTGQPGGNFETVTSGTNVTFADGNSTKANVTKDSSGNITVKYDVKTDGSITVDNGSGNLKLNILDERGITNLLVSGDQGAVTVRKGEFNDVTTEAGQANGDNRGKVTVKNVADLENATEDDKKRVATVVDVAKAINEAATFVKVENDDTATIDDKPTDDGQNDALKAGDTLTFKAAKNLRVKRDGKSVTFDLAKDIEAKTATVSNKLSIGKDANKVDITSDANGLKLSKGTNGDTAVHLNGLASTLPDVTTNTGSSTSVTFSPSEIEKTRAATLKDVLNAGWNIKGAKVAGGNTENVDLVAGYDNVEFITGDKNTLDVVLKAKDNGKTTEVKFTPKTSVIKEKDGKLVTGQDGKDNAKPDATNDNDTGTGLVTAKAVIDAVNKSGWRVTGEGTTAETGATAVNAGTAETGATAVNAGTAETVTSGTSVNFKNGNATTATVSKDNGNINVKYDVNTGDGLKVDNQKITVDTGDGLKIGDDKKITVNTGDGLKLDNQKIVADTTTLTVNDGTDTAKPKGKVADVDAANQNKLVKAGDLATALNKLSWTAKAAADTDGEADNSNPANGQEIKAGETVTFKAGKNLKVKQSEKDFTYSLKDELTGLTSITLGNTANGGTGANGASTKITKDGLTITPANGAGDTGASNGNTISVTTSGISAGNKAITNVASGLKTYSDTQNGQPAANTNTAKNGLINLDTATTPANGGGTGTSVADTTAATVGDLRKLGWVLSADKTTNGTGTDTAFHAAVKNAEEVEFKGTGKATVSAKTTNGKHTVTIDVAETKIEASDGIETTNDGKLKLKAKTGDDNLLTVGTEGASVAKGKLEVVSTTANGDKKGQVKAKSANGTDAATDKDVATVKDVADAINKAETFVKVENSTEDIEDAAANGADNTGEALKAGDTLTFKAGKNLKVKRSGKEITFDLAKNLDVKTATVSDKLSIGKDTNKVNVTSTADGLTFAKENGTPVAGSGAPDTRIYLNGIATTLTEPSAGAKSSHVDLNLDDTKKSHAASIEDVLRAGWNIKGAKTVGGAVDNVDFVATYDTVEFTDDGKGTTTVTVTQKDNGKGADVKIGAKTSVIKEHNGKLLTGKQLKEANTGTATNTAEDADEGKGLVTAETVIDAVNKAGWRIKTTAANGQAGQAGDNFETVASGTNVTFADGKGTTATVTKNGTDGITVKYEAKVGDGLKIGDGDKIVADTTTLTVNGAAANGAVDNTTPKGKVKEITSEDDKKKLVKAGDLVTALNSLSWTATADAEDGGEKEGNATEQEVKAGDKVTFKAGDNLKIKQSGKDFTYSLKKELKDLTSIELKGAANGGKNGASTKIDQNGLTITPAANGAAAGAGASNANTISVTKDGISVGGKTVQNVTSGLKAYGDTNTNFDATANSAADLERQFDANSAYKGLLNLNEKTGVNKQPLVSDNTAATVGDLRKLGWVLSSKNGTTNETSHQVKQADEVLFEGKGGAKVTSKSDNGKHTITIDVAETKVGDGLEKDTADGKIKLKVKTKTGEDNLLTVDADGASVAKGSFADVNTNAPTQGQTADTNRGKVVVKASATDANGGQPTETDKKKVATVGDVADAINSAATFVKVESTEDEIEDNQQADNADQALKAGDTLTFKAGKNLKVKRDGKDVTFALAKDLDVKTAKVSDTLTIGGNIPTDGGAATPKVNITSTAGGLNFENAIADATGSKNVYLKGIATTLTEPSAGAKSSHVDLNVDAAKKSNAASIEDVLRAGWNIKGAKTVGGAVENVDFVSTYDTVEFASGANANVSVTTDDHKKTTVRVDVTGLPVQYVTEGGETVVKVGNEYYKAKDDGSADMDKQVKNGELAKTKVKLVSASGKDPVKISNVADGTEDTDAVSFKQLKALQDKKITLSASNAYANGGADTDDGKATQTLSNGLNFKFKSADRELLKISADGDTVTFTPKEGSVQVGANGKATILSGANSTNGLVEAGKLVESLNKLGWQVGVDKDGTGATESTSNDTLVKSGDKVTLKAGDNLKVKQDGTNFTYALKDELTGVKSVEFKDTANGANGASTKITKDGLTITPANGANGAAATDADKIKVASDGISAGNKAVKNVVSGLKKFDPANPIVGKDLDNITKNADDAYKGLTNLDEKDADKQTLAVADNTAATVGDLRGLGWVISADKTTGDSSKEYHAQVRNANEVKFKSGNGISVSGKTVNGRREITFELAKGEVVKSNEFTAPDGTSLVKVGDKYYSKDDIDAATGQPKTGTTEKYQTQNGKIVSTNGNTETTLTNKGSGYVTGNQVADAIAKSGFELGLANEADAKAAFDDKTKALSDTKAETVNANDKVRFADGKHTKVSAATVESIDANGEKVTTTFVKTDVELPLTQIYNTDANGKKITKVVANGQTKWYELKDDGSTDMDKEVTLGNVDSDGKKVVKDNDGKWYHAKADGAADKTKGEVNNDKVSTDEKHVVSLDPNNQSNGKGVVIDNVANGDISPTSKQAVNGSQIFALTGNKTPNITSITVDKDGKTVNVGTAGNANDTNKTYHNVVVGEDGKTPLLTTYNVEGRKEVITNSVVEAIYNMNEQGIKFFHSNDGKATSRIERSNEIDSSASGKFATAIGAKADAAGENAIAFGYGSKALRDNTVAIGTGNVVNAEKSGAFGDPNYIEDKAGGSYAFGNDNRITSKNTFVLGNSVNAKRDANGNVLTEEKEIIGKDGNKTTEKVPQALGKTVENSVYLGNASTATENPGSNLKSDGTAGNTTSAGATGTVNGFAGATAHGAVSVGASGEERRIQNVAAGEISATSTDAINGSQLYAATKGIADQAVGMVRALKRELEGVAAGANAAAALPQSYLPGKSMISAATGAYGSTGALAVGYSSISDNGKWVVKGQLNINTRSKAGGGVGVGYIW</sequence>
<feature type="region of interest" description="Disordered" evidence="13">
    <location>
        <begin position="3229"/>
        <end position="3251"/>
    </location>
</feature>
<evidence type="ECO:0000259" key="19">
    <source>
        <dbReference type="Pfam" id="PF15403"/>
    </source>
</evidence>
<evidence type="ECO:0000259" key="16">
    <source>
        <dbReference type="Pfam" id="PF05662"/>
    </source>
</evidence>
<evidence type="ECO:0000259" key="15">
    <source>
        <dbReference type="Pfam" id="PF05658"/>
    </source>
</evidence>
<feature type="domain" description="Autotransporter adhesin NhhA Trp-ring" evidence="21">
    <location>
        <begin position="1663"/>
        <end position="1697"/>
    </location>
</feature>
<dbReference type="Gene3D" id="2.10.25.20">
    <property type="entry name" value="reovirus attachment protein sigma1, domain 1"/>
    <property type="match status" value="1"/>
</dbReference>
<evidence type="ECO:0000256" key="10">
    <source>
        <dbReference type="ARBA" id="ARBA00022927"/>
    </source>
</evidence>
<feature type="domain" description="Trimeric autotransporter adhesin putative GIN" evidence="19">
    <location>
        <begin position="2596"/>
        <end position="2647"/>
    </location>
</feature>
<keyword evidence="7" id="KW-0945">Host-virus interaction</keyword>
<evidence type="ECO:0000259" key="18">
    <source>
        <dbReference type="Pfam" id="PF15401"/>
    </source>
</evidence>
<evidence type="ECO:0000256" key="4">
    <source>
        <dbReference type="ARBA" id="ARBA00005848"/>
    </source>
</evidence>
<feature type="region of interest" description="Disordered" evidence="13">
    <location>
        <begin position="50"/>
        <end position="70"/>
    </location>
</feature>
<feature type="domain" description="Trimeric autotransporter adhesin tryptophan-ring motif" evidence="18">
    <location>
        <begin position="1574"/>
        <end position="1640"/>
    </location>
</feature>
<feature type="domain" description="Trimeric autotransporter adhesin YadA-like stalk" evidence="16">
    <location>
        <begin position="2363"/>
        <end position="2388"/>
    </location>
</feature>
<evidence type="ECO:0000259" key="14">
    <source>
        <dbReference type="Pfam" id="PF03895"/>
    </source>
</evidence>
<feature type="domain" description="Autotransporter adhesin NhhA Trp-ring" evidence="21">
    <location>
        <begin position="939"/>
        <end position="973"/>
    </location>
</feature>
<keyword evidence="12" id="KW-0998">Cell outer membrane</keyword>
<evidence type="ECO:0008006" key="24">
    <source>
        <dbReference type="Google" id="ProtNLM"/>
    </source>
</evidence>
<feature type="domain" description="Trimeric autotransporter adhesin Trp ring" evidence="20">
    <location>
        <begin position="202"/>
        <end position="254"/>
    </location>
</feature>
<dbReference type="Pfam" id="PF13018">
    <property type="entry name" value="ESPR"/>
    <property type="match status" value="1"/>
</dbReference>
<dbReference type="SUPFAM" id="SSF51225">
    <property type="entry name" value="Fibre shaft of virus attachment proteins"/>
    <property type="match status" value="1"/>
</dbReference>
<evidence type="ECO:0000256" key="11">
    <source>
        <dbReference type="ARBA" id="ARBA00023136"/>
    </source>
</evidence>
<evidence type="ECO:0000256" key="9">
    <source>
        <dbReference type="ARBA" id="ARBA00022729"/>
    </source>
</evidence>
<comment type="similarity">
    <text evidence="4">Belongs to the autotransporter-2 (AT-2) (TC 1.B.40) family.</text>
</comment>
<dbReference type="Gene3D" id="2.20.70.140">
    <property type="match status" value="3"/>
</dbReference>
<feature type="region of interest" description="Disordered" evidence="13">
    <location>
        <begin position="1070"/>
        <end position="1090"/>
    </location>
</feature>
<dbReference type="Pfam" id="PF15401">
    <property type="entry name" value="TAA-Trp-ring"/>
    <property type="match status" value="4"/>
</dbReference>
<accession>A0AAU8VUH1</accession>
<dbReference type="SUPFAM" id="SSF101967">
    <property type="entry name" value="Adhesin YadA, collagen-binding domain"/>
    <property type="match status" value="1"/>
</dbReference>
<dbReference type="InterPro" id="IPR008640">
    <property type="entry name" value="Adhesin_Head_dom"/>
</dbReference>
<keyword evidence="11" id="KW-0472">Membrane</keyword>
<feature type="domain" description="Trimeric autotransporter adhesin YadA-like C-terminal membrane anchor" evidence="14">
    <location>
        <begin position="3338"/>
        <end position="3398"/>
    </location>
</feature>
<feature type="domain" description="Trimeric autotransporter adhesin tryptophan-ring motif" evidence="18">
    <location>
        <begin position="448"/>
        <end position="506"/>
    </location>
</feature>
<dbReference type="InterPro" id="IPR028230">
    <property type="entry name" value="TAA-Trp-ring"/>
</dbReference>
<feature type="domain" description="Trimeric autotransporter adhesin putative GIN" evidence="19">
    <location>
        <begin position="1882"/>
        <end position="1938"/>
    </location>
</feature>
<feature type="domain" description="Trimeric autotransporter adhesin tryptophan-ring motif" evidence="18">
    <location>
        <begin position="837"/>
        <end position="900"/>
    </location>
</feature>
<evidence type="ECO:0000256" key="7">
    <source>
        <dbReference type="ARBA" id="ARBA00022581"/>
    </source>
</evidence>
<dbReference type="InterPro" id="IPR045584">
    <property type="entry name" value="Pilin-like"/>
</dbReference>